<dbReference type="Gene3D" id="3.40.50.300">
    <property type="entry name" value="P-loop containing nucleotide triphosphate hydrolases"/>
    <property type="match status" value="1"/>
</dbReference>
<proteinExistence type="predicted"/>
<dbReference type="InterPro" id="IPR004535">
    <property type="entry name" value="Transl_elong_SelB"/>
</dbReference>
<dbReference type="InterPro" id="IPR015191">
    <property type="entry name" value="SelB_WHD4"/>
</dbReference>
<dbReference type="OrthoDB" id="9803139at2"/>
<dbReference type="Proteomes" id="UP000274601">
    <property type="component" value="Unassembled WGS sequence"/>
</dbReference>
<dbReference type="GO" id="GO:0001514">
    <property type="term" value="P:selenocysteine incorporation"/>
    <property type="evidence" value="ECO:0007669"/>
    <property type="project" value="InterPro"/>
</dbReference>
<dbReference type="InterPro" id="IPR036388">
    <property type="entry name" value="WH-like_DNA-bd_sf"/>
</dbReference>
<comment type="function">
    <text evidence="6">Translation factor necessary for the incorporation of selenocysteine into proteins. It probably replaces EF-Tu for the insertion of selenocysteine directed by the UGA codon. SelB binds GTP and GDP.</text>
</comment>
<dbReference type="Pfam" id="PF25461">
    <property type="entry name" value="Beta-barrel_SelB"/>
    <property type="match status" value="1"/>
</dbReference>
<evidence type="ECO:0000256" key="5">
    <source>
        <dbReference type="ARBA" id="ARBA00023134"/>
    </source>
</evidence>
<sequence>MHVIATAGHVDHGKSTLVAALTGMEPDRLAEERRRRLTIDLGFVWTTLPGAGEVAFVDVPGHERFVATMLAGVGPVPAVLFVVAADEGWMPQSAEHLEALDALGVSRGVLVVTRSDLADPAPAIEEAREWTAESTLRDLPAVAVSAVTGEGLDDVRAAIVDLVADLPPPDVAAPVRLWVDRSFSIRGAGTVVTATLGAGTVQPGDELLNTTGRTVRVRGVEALGEPRDRVTATARVALNLRGVDRDAVPRGLPLLTPGAWRPADSLDVELRPTTSTPLPEHLVLHIGTAAVPCRLRPLGPAHGRLRLDRPLPLRYGDRAVLRDPGRRRIAAGLIVLDVDPPPLTRRGAAGTRAAELADMRTAGDVTVSHLRRGPRRGTELAAMGLPTVGAPRHGDWYADDERWAEYAAELTEAERHHRAAHPLEPGMPVATAARRLALPDPALVPVLAADAGLTCASGLLTPPGDAPGLPPAIDRAVQILERDLAADPFGAPNADRLAELGLGNAELAAAERFGRLLRVAPGIVLLPDVDRSALEVLAELPQPFTLSDARQAMRTTRRVAVPLLELLAARGLTRRTEDARHTLRTPARPTSPDTG</sequence>
<comment type="caution">
    <text evidence="9">The sequence shown here is derived from an EMBL/GenBank/DDBJ whole genome shotgun (WGS) entry which is preliminary data.</text>
</comment>
<dbReference type="InterPro" id="IPR050055">
    <property type="entry name" value="EF-Tu_GTPase"/>
</dbReference>
<dbReference type="Pfam" id="PF03144">
    <property type="entry name" value="GTP_EFTU_D2"/>
    <property type="match status" value="1"/>
</dbReference>
<dbReference type="SUPFAM" id="SSF46785">
    <property type="entry name" value="Winged helix' DNA-binding domain"/>
    <property type="match status" value="1"/>
</dbReference>
<dbReference type="InterPro" id="IPR036390">
    <property type="entry name" value="WH_DNA-bd_sf"/>
</dbReference>
<evidence type="ECO:0000259" key="8">
    <source>
        <dbReference type="PROSITE" id="PS51722"/>
    </source>
</evidence>
<evidence type="ECO:0000256" key="7">
    <source>
        <dbReference type="ARBA" id="ARBA00031615"/>
    </source>
</evidence>
<dbReference type="AlphaFoldDB" id="A0A495QTX3"/>
<dbReference type="SUPFAM" id="SSF50447">
    <property type="entry name" value="Translation proteins"/>
    <property type="match status" value="1"/>
</dbReference>
<keyword evidence="9" id="KW-0251">Elongation factor</keyword>
<dbReference type="GO" id="GO:0003924">
    <property type="term" value="F:GTPase activity"/>
    <property type="evidence" value="ECO:0007669"/>
    <property type="project" value="InterPro"/>
</dbReference>
<dbReference type="GO" id="GO:0003746">
    <property type="term" value="F:translation elongation factor activity"/>
    <property type="evidence" value="ECO:0007669"/>
    <property type="project" value="UniProtKB-KW"/>
</dbReference>
<dbReference type="InterPro" id="IPR057335">
    <property type="entry name" value="Beta-barrel_SelB"/>
</dbReference>
<dbReference type="NCBIfam" id="TIGR00475">
    <property type="entry name" value="selB"/>
    <property type="match status" value="1"/>
</dbReference>
<dbReference type="RefSeq" id="WP_121434223.1">
    <property type="nucleotide sequence ID" value="NZ_RBWU01000002.1"/>
</dbReference>
<keyword evidence="4" id="KW-0648">Protein biosynthesis</keyword>
<dbReference type="InterPro" id="IPR009000">
    <property type="entry name" value="Transl_B-barrel_sf"/>
</dbReference>
<dbReference type="Pfam" id="PF00009">
    <property type="entry name" value="GTP_EFTU"/>
    <property type="match status" value="1"/>
</dbReference>
<dbReference type="InterPro" id="IPR000795">
    <property type="entry name" value="T_Tr_GTP-bd_dom"/>
</dbReference>
<dbReference type="InterPro" id="IPR004161">
    <property type="entry name" value="EFTu-like_2"/>
</dbReference>
<reference evidence="9 10" key="1">
    <citation type="submission" date="2018-10" db="EMBL/GenBank/DDBJ databases">
        <title>Genomic Encyclopedia of Archaeal and Bacterial Type Strains, Phase II (KMG-II): from individual species to whole genera.</title>
        <authorList>
            <person name="Goeker M."/>
        </authorList>
    </citation>
    <scope>NUCLEOTIDE SEQUENCE [LARGE SCALE GENOMIC DNA]</scope>
    <source>
        <strain evidence="9 10">DSM 43383</strain>
    </source>
</reference>
<evidence type="ECO:0000256" key="1">
    <source>
        <dbReference type="ARBA" id="ARBA00004496"/>
    </source>
</evidence>
<evidence type="ECO:0000313" key="9">
    <source>
        <dbReference type="EMBL" id="RKS76970.1"/>
    </source>
</evidence>
<keyword evidence="5" id="KW-0547">Nucleotide-binding</keyword>
<dbReference type="GO" id="GO:0005737">
    <property type="term" value="C:cytoplasm"/>
    <property type="evidence" value="ECO:0007669"/>
    <property type="project" value="UniProtKB-SubCell"/>
</dbReference>
<name>A0A495QTX3_9ACTN</name>
<dbReference type="PROSITE" id="PS51722">
    <property type="entry name" value="G_TR_2"/>
    <property type="match status" value="1"/>
</dbReference>
<comment type="subcellular location">
    <subcellularLocation>
        <location evidence="1">Cytoplasm</location>
    </subcellularLocation>
</comment>
<organism evidence="9 10">
    <name type="scientific">Actinomadura pelletieri DSM 43383</name>
    <dbReference type="NCBI Taxonomy" id="1120940"/>
    <lineage>
        <taxon>Bacteria</taxon>
        <taxon>Bacillati</taxon>
        <taxon>Actinomycetota</taxon>
        <taxon>Actinomycetes</taxon>
        <taxon>Streptosporangiales</taxon>
        <taxon>Thermomonosporaceae</taxon>
        <taxon>Actinomadura</taxon>
    </lineage>
</organism>
<evidence type="ECO:0000256" key="4">
    <source>
        <dbReference type="ARBA" id="ARBA00022917"/>
    </source>
</evidence>
<accession>A0A495QTX3</accession>
<dbReference type="GO" id="GO:0003723">
    <property type="term" value="F:RNA binding"/>
    <property type="evidence" value="ECO:0007669"/>
    <property type="project" value="InterPro"/>
</dbReference>
<evidence type="ECO:0000256" key="6">
    <source>
        <dbReference type="ARBA" id="ARBA00025526"/>
    </source>
</evidence>
<keyword evidence="5" id="KW-0342">GTP-binding</keyword>
<evidence type="ECO:0000313" key="10">
    <source>
        <dbReference type="Proteomes" id="UP000274601"/>
    </source>
</evidence>
<dbReference type="InterPro" id="IPR027417">
    <property type="entry name" value="P-loop_NTPase"/>
</dbReference>
<keyword evidence="3" id="KW-0963">Cytoplasm</keyword>
<dbReference type="GO" id="GO:0005525">
    <property type="term" value="F:GTP binding"/>
    <property type="evidence" value="ECO:0007669"/>
    <property type="project" value="UniProtKB-KW"/>
</dbReference>
<feature type="domain" description="Tr-type G" evidence="8">
    <location>
        <begin position="1"/>
        <end position="169"/>
    </location>
</feature>
<protein>
    <recommendedName>
        <fullName evidence="2">Selenocysteine-specific elongation factor</fullName>
    </recommendedName>
    <alternativeName>
        <fullName evidence="7">SelB translation factor</fullName>
    </alternativeName>
</protein>
<gene>
    <name evidence="9" type="ORF">BZB76_2339</name>
</gene>
<dbReference type="CDD" id="cd04171">
    <property type="entry name" value="SelB"/>
    <property type="match status" value="1"/>
</dbReference>
<keyword evidence="10" id="KW-1185">Reference proteome</keyword>
<dbReference type="SUPFAM" id="SSF52540">
    <property type="entry name" value="P-loop containing nucleoside triphosphate hydrolases"/>
    <property type="match status" value="1"/>
</dbReference>
<dbReference type="Gene3D" id="2.40.30.10">
    <property type="entry name" value="Translation factors"/>
    <property type="match status" value="1"/>
</dbReference>
<dbReference type="PANTHER" id="PTHR43721:SF22">
    <property type="entry name" value="ELONGATION FACTOR TU, MITOCHONDRIAL"/>
    <property type="match status" value="1"/>
</dbReference>
<dbReference type="PANTHER" id="PTHR43721">
    <property type="entry name" value="ELONGATION FACTOR TU-RELATED"/>
    <property type="match status" value="1"/>
</dbReference>
<dbReference type="Pfam" id="PF09107">
    <property type="entry name" value="WHD_3rd_SelB"/>
    <property type="match status" value="1"/>
</dbReference>
<dbReference type="EMBL" id="RBWU01000002">
    <property type="protein sequence ID" value="RKS76970.1"/>
    <property type="molecule type" value="Genomic_DNA"/>
</dbReference>
<dbReference type="Gene3D" id="1.10.10.10">
    <property type="entry name" value="Winged helix-like DNA-binding domain superfamily/Winged helix DNA-binding domain"/>
    <property type="match status" value="1"/>
</dbReference>
<evidence type="ECO:0000256" key="3">
    <source>
        <dbReference type="ARBA" id="ARBA00022490"/>
    </source>
</evidence>
<evidence type="ECO:0000256" key="2">
    <source>
        <dbReference type="ARBA" id="ARBA00015953"/>
    </source>
</evidence>